<dbReference type="AlphaFoldDB" id="A0A7H1M9E3"/>
<evidence type="ECO:0000313" key="2">
    <source>
        <dbReference type="Proteomes" id="UP000516412"/>
    </source>
</evidence>
<organism evidence="1 2">
    <name type="scientific">Neisseria musculi</name>
    <dbReference type="NCBI Taxonomy" id="1815583"/>
    <lineage>
        <taxon>Bacteria</taxon>
        <taxon>Pseudomonadati</taxon>
        <taxon>Pseudomonadota</taxon>
        <taxon>Betaproteobacteria</taxon>
        <taxon>Neisseriales</taxon>
        <taxon>Neisseriaceae</taxon>
        <taxon>Neisseria</taxon>
    </lineage>
</organism>
<keyword evidence="2" id="KW-1185">Reference proteome</keyword>
<evidence type="ECO:0000313" key="1">
    <source>
        <dbReference type="EMBL" id="QNT58258.1"/>
    </source>
</evidence>
<dbReference type="Proteomes" id="UP000516412">
    <property type="component" value="Chromosome"/>
</dbReference>
<dbReference type="EMBL" id="CP060414">
    <property type="protein sequence ID" value="QNT58258.1"/>
    <property type="molecule type" value="Genomic_DNA"/>
</dbReference>
<accession>A0A7H1M9E3</accession>
<proteinExistence type="predicted"/>
<reference evidence="1" key="1">
    <citation type="submission" date="2024-06" db="EMBL/GenBank/DDBJ databases">
        <title>Complete Genome Sequence of mouse commensal type strain Neisseria musculi.</title>
        <authorList>
            <person name="Thapa E."/>
            <person name="Aluvathingal J."/>
            <person name="Nadendla S."/>
            <person name="Mehta A."/>
            <person name="Tettelin H."/>
            <person name="Weyand N.J."/>
        </authorList>
    </citation>
    <scope>NUCLEOTIDE SEQUENCE</scope>
    <source>
        <strain evidence="1">NW831</strain>
    </source>
</reference>
<protein>
    <submittedName>
        <fullName evidence="1">Uncharacterized protein</fullName>
    </submittedName>
</protein>
<sequence>MNKQAKRPTRKVRELALKQAVTDIKRRFGDKAIQKGWRK</sequence>
<gene>
    <name evidence="1" type="ORF">H7A79_1145</name>
</gene>
<dbReference type="KEGG" id="nmus:H7A79_1145"/>
<name>A0A7H1M9E3_9NEIS</name>